<protein>
    <submittedName>
        <fullName evidence="1">SynChlorMet cassette protein ScmC</fullName>
    </submittedName>
</protein>
<gene>
    <name evidence="1" type="ORF">A3G31_11385</name>
</gene>
<evidence type="ECO:0000313" key="1">
    <source>
        <dbReference type="EMBL" id="OGL52565.1"/>
    </source>
</evidence>
<organism evidence="1 2">
    <name type="scientific">Candidatus Schekmanbacteria bacterium RIFCSPLOWO2_12_FULL_38_15</name>
    <dbReference type="NCBI Taxonomy" id="1817883"/>
    <lineage>
        <taxon>Bacteria</taxon>
        <taxon>Candidatus Schekmaniibacteriota</taxon>
    </lineage>
</organism>
<dbReference type="EMBL" id="MGDI01000031">
    <property type="protein sequence ID" value="OGL52565.1"/>
    <property type="molecule type" value="Genomic_DNA"/>
</dbReference>
<dbReference type="STRING" id="1817883.A3G31_11385"/>
<proteinExistence type="predicted"/>
<dbReference type="InterPro" id="IPR027417">
    <property type="entry name" value="P-loop_NTPase"/>
</dbReference>
<sequence>MKKSDNSGYVYSLVLADGQQWNIKSNENSRELASSWAKAMGLQPYELKEGTNLIVVLDDCDKSKNIQEMCSVDKDLMLKLPRKGWKSRQVKYIRIWYNDAVKDVVCKLQNKATFNGNIMGMWYTLHPIYHRAQDSGGLPLHGALLEWKGNGIVLSAPSKTGKSTCCRRLPLHWRALCDDETLIVSDKQKQYMAHPIPSWSEYIVDVSKRTWNVQHHVPLKAFFFLEQAEKDEAIPIGHGQAAILINQSAIAIYRKSLENLVPEEKMVLKKKIFDNACELSKAIPSFVLRFSLAGQFWDEMEKVL</sequence>
<dbReference type="InterPro" id="IPR026343">
    <property type="entry name" value="SCM_chp_ScmC"/>
</dbReference>
<dbReference type="AlphaFoldDB" id="A0A1F7SFM6"/>
<reference evidence="1 2" key="1">
    <citation type="journal article" date="2016" name="Nat. Commun.">
        <title>Thousands of microbial genomes shed light on interconnected biogeochemical processes in an aquifer system.</title>
        <authorList>
            <person name="Anantharaman K."/>
            <person name="Brown C.T."/>
            <person name="Hug L.A."/>
            <person name="Sharon I."/>
            <person name="Castelle C.J."/>
            <person name="Probst A.J."/>
            <person name="Thomas B.C."/>
            <person name="Singh A."/>
            <person name="Wilkins M.J."/>
            <person name="Karaoz U."/>
            <person name="Brodie E.L."/>
            <person name="Williams K.H."/>
            <person name="Hubbard S.S."/>
            <person name="Banfield J.F."/>
        </authorList>
    </citation>
    <scope>NUCLEOTIDE SEQUENCE [LARGE SCALE GENOMIC DNA]</scope>
</reference>
<dbReference type="Gene3D" id="3.40.50.300">
    <property type="entry name" value="P-loop containing nucleotide triphosphate hydrolases"/>
    <property type="match status" value="1"/>
</dbReference>
<comment type="caution">
    <text evidence="1">The sequence shown here is derived from an EMBL/GenBank/DDBJ whole genome shotgun (WGS) entry which is preliminary data.</text>
</comment>
<dbReference type="SUPFAM" id="SSF53795">
    <property type="entry name" value="PEP carboxykinase-like"/>
    <property type="match status" value="1"/>
</dbReference>
<name>A0A1F7SFM6_9BACT</name>
<evidence type="ECO:0000313" key="2">
    <source>
        <dbReference type="Proteomes" id="UP000178082"/>
    </source>
</evidence>
<dbReference type="NCBIfam" id="TIGR04249">
    <property type="entry name" value="SCM_chp_ScmC"/>
    <property type="match status" value="1"/>
</dbReference>
<accession>A0A1F7SFM6</accession>
<dbReference type="Proteomes" id="UP000178082">
    <property type="component" value="Unassembled WGS sequence"/>
</dbReference>